<feature type="non-terminal residue" evidence="1">
    <location>
        <position position="1"/>
    </location>
</feature>
<protein>
    <submittedName>
        <fullName evidence="1">Uncharacterized protein</fullName>
    </submittedName>
</protein>
<name>A0A1R1PU10_ZANCU</name>
<organism evidence="1 2">
    <name type="scientific">Zancudomyces culisetae</name>
    <name type="common">Gut fungus</name>
    <name type="synonym">Smittium culisetae</name>
    <dbReference type="NCBI Taxonomy" id="1213189"/>
    <lineage>
        <taxon>Eukaryota</taxon>
        <taxon>Fungi</taxon>
        <taxon>Fungi incertae sedis</taxon>
        <taxon>Zoopagomycota</taxon>
        <taxon>Kickxellomycotina</taxon>
        <taxon>Harpellomycetes</taxon>
        <taxon>Harpellales</taxon>
        <taxon>Legeriomycetaceae</taxon>
        <taxon>Zancudomyces</taxon>
    </lineage>
</organism>
<evidence type="ECO:0000313" key="2">
    <source>
        <dbReference type="Proteomes" id="UP000188320"/>
    </source>
</evidence>
<proteinExistence type="predicted"/>
<gene>
    <name evidence="1" type="ORF">AX774_g2018</name>
</gene>
<comment type="caution">
    <text evidence="1">The sequence shown here is derived from an EMBL/GenBank/DDBJ whole genome shotgun (WGS) entry which is preliminary data.</text>
</comment>
<dbReference type="AlphaFoldDB" id="A0A1R1PU10"/>
<dbReference type="EMBL" id="LSSK01000193">
    <property type="protein sequence ID" value="OMH84448.1"/>
    <property type="molecule type" value="Genomic_DNA"/>
</dbReference>
<keyword evidence="2" id="KW-1185">Reference proteome</keyword>
<evidence type="ECO:0000313" key="1">
    <source>
        <dbReference type="EMBL" id="OMH84448.1"/>
    </source>
</evidence>
<sequence>QQQQQQQKPVSVPPVVIDPHALAVLSKFMTQKLTFDNSFLSYPGISCIQISSPDLIKSSATNFDLSSQQFWNIAKSKLTSHSIQVPINLSTLFLRPIFPLFSNPSNGSNSVDIDSSNANTKSNSAKFLFCTLNLSPTKPVEVPSPANSSFLPSSFTKVTMDNGGDSKDSDSIEWCDNLVYVLPLLPGLNCVKIELSPPGSWASLFSSSDLSSMSYTIFITRV</sequence>
<dbReference type="Proteomes" id="UP000188320">
    <property type="component" value="Unassembled WGS sequence"/>
</dbReference>
<reference evidence="2" key="1">
    <citation type="submission" date="2017-01" db="EMBL/GenBank/DDBJ databases">
        <authorList>
            <person name="Wang Y."/>
            <person name="White M."/>
            <person name="Kvist S."/>
            <person name="Moncalvo J.-M."/>
        </authorList>
    </citation>
    <scope>NUCLEOTIDE SEQUENCE [LARGE SCALE GENOMIC DNA]</scope>
    <source>
        <strain evidence="2">COL-18-3</strain>
    </source>
</reference>
<accession>A0A1R1PU10</accession>